<name>A0A3B0TMM8_9ZZZZ</name>
<dbReference type="InterPro" id="IPR005269">
    <property type="entry name" value="LOG"/>
</dbReference>
<gene>
    <name evidence="1" type="ORF">MNBD_ALPHA09-552</name>
</gene>
<organism evidence="1">
    <name type="scientific">hydrothermal vent metagenome</name>
    <dbReference type="NCBI Taxonomy" id="652676"/>
    <lineage>
        <taxon>unclassified sequences</taxon>
        <taxon>metagenomes</taxon>
        <taxon>ecological metagenomes</taxon>
    </lineage>
</organism>
<sequence length="190" mass="20335">MCVFCGSSDGSRPEYAAAAEALGAALARAGIKLVYGGAHVGLMGRIADAALGAGGKVVGVMPAVLVEKEVAHRGLTELHEVASMHERKALMADLSDGFISLPGGAGTMEEAFEVWTWAQLGIHAKPVAFLNVDGYFDKLIDLVDHMVQNEFLRRQHADMLIVRPGVDELIAACRAYVPRHVTKWIGAENR</sequence>
<dbReference type="InterPro" id="IPR031100">
    <property type="entry name" value="LOG_fam"/>
</dbReference>
<dbReference type="Pfam" id="PF03641">
    <property type="entry name" value="Lysine_decarbox"/>
    <property type="match status" value="1"/>
</dbReference>
<dbReference type="PANTHER" id="PTHR31223">
    <property type="entry name" value="LOG FAMILY PROTEIN YJL055W"/>
    <property type="match status" value="1"/>
</dbReference>
<dbReference type="SUPFAM" id="SSF102405">
    <property type="entry name" value="MCP/YpsA-like"/>
    <property type="match status" value="1"/>
</dbReference>
<dbReference type="GO" id="GO:0016799">
    <property type="term" value="F:hydrolase activity, hydrolyzing N-glycosyl compounds"/>
    <property type="evidence" value="ECO:0007669"/>
    <property type="project" value="TreeGrafter"/>
</dbReference>
<dbReference type="NCBIfam" id="TIGR00730">
    <property type="entry name" value="Rossman fold protein, TIGR00730 family"/>
    <property type="match status" value="1"/>
</dbReference>
<dbReference type="EMBL" id="UOEM01000088">
    <property type="protein sequence ID" value="VAW15742.1"/>
    <property type="molecule type" value="Genomic_DNA"/>
</dbReference>
<protein>
    <submittedName>
        <fullName evidence="1">Lysine decarboxylase family</fullName>
    </submittedName>
</protein>
<accession>A0A3B0TMM8</accession>
<dbReference type="PANTHER" id="PTHR31223:SF70">
    <property type="entry name" value="LOG FAMILY PROTEIN YJL055W"/>
    <property type="match status" value="1"/>
</dbReference>
<reference evidence="1" key="1">
    <citation type="submission" date="2018-06" db="EMBL/GenBank/DDBJ databases">
        <authorList>
            <person name="Zhirakovskaya E."/>
        </authorList>
    </citation>
    <scope>NUCLEOTIDE SEQUENCE</scope>
</reference>
<dbReference type="AlphaFoldDB" id="A0A3B0TMM8"/>
<proteinExistence type="predicted"/>
<dbReference type="GO" id="GO:0005829">
    <property type="term" value="C:cytosol"/>
    <property type="evidence" value="ECO:0007669"/>
    <property type="project" value="TreeGrafter"/>
</dbReference>
<evidence type="ECO:0000313" key="1">
    <source>
        <dbReference type="EMBL" id="VAW15742.1"/>
    </source>
</evidence>
<dbReference type="GO" id="GO:0009691">
    <property type="term" value="P:cytokinin biosynthetic process"/>
    <property type="evidence" value="ECO:0007669"/>
    <property type="project" value="InterPro"/>
</dbReference>
<dbReference type="Gene3D" id="3.40.50.450">
    <property type="match status" value="1"/>
</dbReference>